<name>A0ABU0TFP7_9FLAO</name>
<evidence type="ECO:0000256" key="4">
    <source>
        <dbReference type="ARBA" id="ARBA00022692"/>
    </source>
</evidence>
<dbReference type="PROSITE" id="PS52016">
    <property type="entry name" value="TONB_DEPENDENT_REC_3"/>
    <property type="match status" value="1"/>
</dbReference>
<evidence type="ECO:0000259" key="9">
    <source>
        <dbReference type="Pfam" id="PF07715"/>
    </source>
</evidence>
<evidence type="ECO:0000256" key="1">
    <source>
        <dbReference type="ARBA" id="ARBA00004571"/>
    </source>
</evidence>
<dbReference type="Proteomes" id="UP001225072">
    <property type="component" value="Unassembled WGS sequence"/>
</dbReference>
<evidence type="ECO:0000259" key="10">
    <source>
        <dbReference type="Pfam" id="PF14905"/>
    </source>
</evidence>
<comment type="similarity">
    <text evidence="7">Belongs to the TonB-dependent receptor family.</text>
</comment>
<keyword evidence="8" id="KW-0732">Signal</keyword>
<keyword evidence="12" id="KW-1185">Reference proteome</keyword>
<evidence type="ECO:0000313" key="11">
    <source>
        <dbReference type="EMBL" id="MDQ1095879.1"/>
    </source>
</evidence>
<dbReference type="RefSeq" id="WP_307447310.1">
    <property type="nucleotide sequence ID" value="NZ_JAUTAL010000001.1"/>
</dbReference>
<dbReference type="InterPro" id="IPR037066">
    <property type="entry name" value="Plug_dom_sf"/>
</dbReference>
<gene>
    <name evidence="11" type="ORF">QE404_001026</name>
</gene>
<protein>
    <recommendedName>
        <fullName evidence="13">TonB-dependent receptor</fullName>
    </recommendedName>
</protein>
<keyword evidence="6 7" id="KW-0998">Cell outer membrane</keyword>
<evidence type="ECO:0008006" key="13">
    <source>
        <dbReference type="Google" id="ProtNLM"/>
    </source>
</evidence>
<dbReference type="PANTHER" id="PTHR40980:SF4">
    <property type="entry name" value="TONB-DEPENDENT RECEPTOR-LIKE BETA-BARREL DOMAIN-CONTAINING PROTEIN"/>
    <property type="match status" value="1"/>
</dbReference>
<dbReference type="Pfam" id="PF14905">
    <property type="entry name" value="OMP_b-brl_3"/>
    <property type="match status" value="1"/>
</dbReference>
<reference evidence="11 12" key="1">
    <citation type="submission" date="2023-07" db="EMBL/GenBank/DDBJ databases">
        <title>Functional and genomic diversity of the sorghum phyllosphere microbiome.</title>
        <authorList>
            <person name="Shade A."/>
        </authorList>
    </citation>
    <scope>NUCLEOTIDE SEQUENCE [LARGE SCALE GENOMIC DNA]</scope>
    <source>
        <strain evidence="11 12">SORGH_AS_1064</strain>
    </source>
</reference>
<feature type="chain" id="PRO_5045134586" description="TonB-dependent receptor" evidence="8">
    <location>
        <begin position="24"/>
        <end position="727"/>
    </location>
</feature>
<keyword evidence="5 7" id="KW-0472">Membrane</keyword>
<keyword evidence="4 7" id="KW-0812">Transmembrane</keyword>
<dbReference type="InterPro" id="IPR036942">
    <property type="entry name" value="Beta-barrel_TonB_sf"/>
</dbReference>
<feature type="domain" description="Outer membrane protein beta-barrel" evidence="10">
    <location>
        <begin position="308"/>
        <end position="707"/>
    </location>
</feature>
<comment type="subcellular location">
    <subcellularLocation>
        <location evidence="1 7">Cell outer membrane</location>
        <topology evidence="1 7">Multi-pass membrane protein</topology>
    </subcellularLocation>
</comment>
<proteinExistence type="inferred from homology"/>
<keyword evidence="3 7" id="KW-1134">Transmembrane beta strand</keyword>
<dbReference type="PANTHER" id="PTHR40980">
    <property type="entry name" value="PLUG DOMAIN-CONTAINING PROTEIN"/>
    <property type="match status" value="1"/>
</dbReference>
<dbReference type="Pfam" id="PF07715">
    <property type="entry name" value="Plug"/>
    <property type="match status" value="1"/>
</dbReference>
<evidence type="ECO:0000256" key="3">
    <source>
        <dbReference type="ARBA" id="ARBA00022452"/>
    </source>
</evidence>
<comment type="caution">
    <text evidence="11">The sequence shown here is derived from an EMBL/GenBank/DDBJ whole genome shotgun (WGS) entry which is preliminary data.</text>
</comment>
<feature type="signal peptide" evidence="8">
    <location>
        <begin position="1"/>
        <end position="23"/>
    </location>
</feature>
<accession>A0ABU0TFP7</accession>
<evidence type="ECO:0000256" key="5">
    <source>
        <dbReference type="ARBA" id="ARBA00023136"/>
    </source>
</evidence>
<feature type="domain" description="TonB-dependent receptor plug" evidence="9">
    <location>
        <begin position="72"/>
        <end position="147"/>
    </location>
</feature>
<evidence type="ECO:0000256" key="2">
    <source>
        <dbReference type="ARBA" id="ARBA00022448"/>
    </source>
</evidence>
<dbReference type="Gene3D" id="2.40.170.20">
    <property type="entry name" value="TonB-dependent receptor, beta-barrel domain"/>
    <property type="match status" value="1"/>
</dbReference>
<dbReference type="InterPro" id="IPR041700">
    <property type="entry name" value="OMP_b-brl_3"/>
</dbReference>
<dbReference type="Gene3D" id="2.170.130.10">
    <property type="entry name" value="TonB-dependent receptor, plug domain"/>
    <property type="match status" value="1"/>
</dbReference>
<organism evidence="11 12">
    <name type="scientific">Chryseobacterium camelliae</name>
    <dbReference type="NCBI Taxonomy" id="1265445"/>
    <lineage>
        <taxon>Bacteria</taxon>
        <taxon>Pseudomonadati</taxon>
        <taxon>Bacteroidota</taxon>
        <taxon>Flavobacteriia</taxon>
        <taxon>Flavobacteriales</taxon>
        <taxon>Weeksellaceae</taxon>
        <taxon>Chryseobacterium group</taxon>
        <taxon>Chryseobacterium</taxon>
    </lineage>
</organism>
<dbReference type="InterPro" id="IPR039426">
    <property type="entry name" value="TonB-dep_rcpt-like"/>
</dbReference>
<dbReference type="EMBL" id="JAUTAL010000001">
    <property type="protein sequence ID" value="MDQ1095879.1"/>
    <property type="molecule type" value="Genomic_DNA"/>
</dbReference>
<evidence type="ECO:0000256" key="6">
    <source>
        <dbReference type="ARBA" id="ARBA00023237"/>
    </source>
</evidence>
<keyword evidence="2 7" id="KW-0813">Transport</keyword>
<evidence type="ECO:0000313" key="12">
    <source>
        <dbReference type="Proteomes" id="UP001225072"/>
    </source>
</evidence>
<dbReference type="InterPro" id="IPR012910">
    <property type="entry name" value="Plug_dom"/>
</dbReference>
<evidence type="ECO:0000256" key="8">
    <source>
        <dbReference type="SAM" id="SignalP"/>
    </source>
</evidence>
<sequence>MNDHKNTIIFALCLLFSASWASAQTDSTGVRKDTVAKVELIKEVSINARKKVFETDKGKLIFNVQNSALSTGQTALDLLKRVPGVSVGQNDQILFRGSAGINVVIDGKMTYLSGSQLASFLMGMSAEDISKIEIMTTPSSEFDAAGNAGIINIISKKNIKKGYAIDLRSSVSKGKYWMNNQNITSSFRTKKLSLYGSFDFNTPHSYSKNQSGNTINDNGNVLQLSRNNESIYKVKYYTWRVGADWQFLNRHSIGISYNGYFDDFKSFNYSTVDRLAHSGNLQSYIRSENTQIEPYHYDDVSMKYKFDIDSLGKNITADANYTSNRNFSDGLMTTDIYTLNDVFLNRKVQKSHQPGFVKIKSFKADADLPFQKFRIKTGVKYAEVENDNQFRFDSLQAGNYVKIDALSNHFKYRERIAAVYLSGSKTFSKTSIEAGLRLEYTNADGYMIKQDLTNKWQYTKLFPSLTVEQIISDDHKLDFSVSRRINRPSYSDLNPVRWYTDQYFYYSGNPNLLPEMTWVSSLTYSLKSRYIFTAIYNRSNHFINRRLAIDDNGFTVRSMSDNFGKRQRFDFTTSVSVKPLKFWDLQLFNDLSYTAYPISLQLGEKQVSKWSLTTMLEQDFTLPKDFSVNLVASFTTSELRGIYSTEPMGFVNIGVKKSFFNKKFVAQFSVSDLFNTTRYKAKSQTDIADYYYNDKPYSRVVSLSLKYHFGGELIKSNNRKTEEQERL</sequence>
<evidence type="ECO:0000256" key="7">
    <source>
        <dbReference type="PROSITE-ProRule" id="PRU01360"/>
    </source>
</evidence>
<dbReference type="SUPFAM" id="SSF56935">
    <property type="entry name" value="Porins"/>
    <property type="match status" value="1"/>
</dbReference>